<dbReference type="SMART" id="SM00248">
    <property type="entry name" value="ANK"/>
    <property type="match status" value="1"/>
</dbReference>
<evidence type="ECO:0000256" key="4">
    <source>
        <dbReference type="ARBA" id="ARBA00022525"/>
    </source>
</evidence>
<feature type="compositionally biased region" description="Low complexity" evidence="11">
    <location>
        <begin position="146"/>
        <end position="156"/>
    </location>
</feature>
<evidence type="ECO:0000256" key="10">
    <source>
        <dbReference type="PROSITE-ProRule" id="PRU00023"/>
    </source>
</evidence>
<dbReference type="GO" id="GO:0004143">
    <property type="term" value="F:ATP-dependent diacylglycerol kinase activity"/>
    <property type="evidence" value="ECO:0007669"/>
    <property type="project" value="UniProtKB-ARBA"/>
</dbReference>
<keyword evidence="14" id="KW-1185">Reference proteome</keyword>
<feature type="region of interest" description="Disordered" evidence="11">
    <location>
        <begin position="125"/>
        <end position="226"/>
    </location>
</feature>
<evidence type="ECO:0000256" key="7">
    <source>
        <dbReference type="ARBA" id="ARBA00022699"/>
    </source>
</evidence>
<dbReference type="Gene3D" id="1.25.40.20">
    <property type="entry name" value="Ankyrin repeat-containing domain"/>
    <property type="match status" value="1"/>
</dbReference>
<evidence type="ECO:0000256" key="8">
    <source>
        <dbReference type="ARBA" id="ARBA00023028"/>
    </source>
</evidence>
<dbReference type="GO" id="GO:0090729">
    <property type="term" value="F:toxin activity"/>
    <property type="evidence" value="ECO:0007669"/>
    <property type="project" value="UniProtKB-KW"/>
</dbReference>
<comment type="caution">
    <text evidence="13">The sequence shown here is derived from an EMBL/GenBank/DDBJ whole genome shotgun (WGS) entry which is preliminary data.</text>
</comment>
<keyword evidence="9" id="KW-1053">Target membrane</keyword>
<evidence type="ECO:0000256" key="11">
    <source>
        <dbReference type="SAM" id="MobiDB-lite"/>
    </source>
</evidence>
<name>A0AAV4QBG8_9ARAC</name>
<dbReference type="PROSITE" id="PS50297">
    <property type="entry name" value="ANK_REP_REGION"/>
    <property type="match status" value="1"/>
</dbReference>
<feature type="domain" description="Diacylglycerol kinase iota-like" evidence="12">
    <location>
        <begin position="5"/>
        <end position="121"/>
    </location>
</feature>
<keyword evidence="9" id="KW-0472">Membrane</keyword>
<dbReference type="Pfam" id="PF13637">
    <property type="entry name" value="Ank_4"/>
    <property type="match status" value="1"/>
</dbReference>
<evidence type="ECO:0000313" key="14">
    <source>
        <dbReference type="Proteomes" id="UP001054837"/>
    </source>
</evidence>
<sequence length="303" mass="34894">ETIEKISLPLKSLTMLKYENEHHRKENLKEEASSLGSVSISYDTDLSEIRPQITALLKERDETKAVDENQENEGEKVNDSQKTTDWWFLDSCSGEKFFRIDEAQEHLYYVNDICDQELYIAEQREPTDDVNSDATKAEPDGDDVSHVSSSSSSRHSQGSADYGRMGENVDVPIQQQESNTEQQLSNIEQESNKEQQESNNEQQESDNEQQEPINEPQESNTEQQESNIELQELHTEQQAQKDKQLILRKWLARLHSEGHSLMEKDHEGRTALHHAAFIGNVDVVRYLVAYGETNTEKKIINWK</sequence>
<keyword evidence="13" id="KW-0418">Kinase</keyword>
<dbReference type="AlphaFoldDB" id="A0AAV4QBG8"/>
<feature type="repeat" description="ANK" evidence="10">
    <location>
        <begin position="267"/>
        <end position="291"/>
    </location>
</feature>
<dbReference type="GO" id="GO:0006887">
    <property type="term" value="P:exocytosis"/>
    <property type="evidence" value="ECO:0007669"/>
    <property type="project" value="UniProtKB-KW"/>
</dbReference>
<dbReference type="InterPro" id="IPR002110">
    <property type="entry name" value="Ankyrin_rpt"/>
</dbReference>
<accession>A0AAV4QBG8</accession>
<evidence type="ECO:0000256" key="6">
    <source>
        <dbReference type="ARBA" id="ARBA00022656"/>
    </source>
</evidence>
<gene>
    <name evidence="13" type="primary">rdgA_1</name>
    <name evidence="13" type="ORF">CDAR_7931</name>
</gene>
<protein>
    <submittedName>
        <fullName evidence="13">Diacylglycerol kinase</fullName>
    </submittedName>
</protein>
<evidence type="ECO:0000256" key="2">
    <source>
        <dbReference type="ARBA" id="ARBA00004613"/>
    </source>
</evidence>
<feature type="non-terminal residue" evidence="13">
    <location>
        <position position="1"/>
    </location>
</feature>
<comment type="subcellular location">
    <subcellularLocation>
        <location evidence="2">Secreted</location>
    </subcellularLocation>
    <subcellularLocation>
        <location evidence="1">Target cell membrane</location>
    </subcellularLocation>
</comment>
<proteinExistence type="predicted"/>
<feature type="compositionally biased region" description="Basic and acidic residues" evidence="11">
    <location>
        <begin position="135"/>
        <end position="145"/>
    </location>
</feature>
<evidence type="ECO:0000313" key="13">
    <source>
        <dbReference type="EMBL" id="GIY05345.1"/>
    </source>
</evidence>
<keyword evidence="3" id="KW-0268">Exocytosis</keyword>
<dbReference type="InterPro" id="IPR056383">
    <property type="entry name" value="DGKI-like_dom"/>
</dbReference>
<keyword evidence="7" id="KW-0528">Neurotoxin</keyword>
<dbReference type="Proteomes" id="UP001054837">
    <property type="component" value="Unassembled WGS sequence"/>
</dbReference>
<dbReference type="SUPFAM" id="SSF48403">
    <property type="entry name" value="Ankyrin repeat"/>
    <property type="match status" value="1"/>
</dbReference>
<dbReference type="GO" id="GO:0044231">
    <property type="term" value="C:host cell presynaptic membrane"/>
    <property type="evidence" value="ECO:0007669"/>
    <property type="project" value="UniProtKB-KW"/>
</dbReference>
<keyword evidence="13" id="KW-0808">Transferase</keyword>
<organism evidence="13 14">
    <name type="scientific">Caerostris darwini</name>
    <dbReference type="NCBI Taxonomy" id="1538125"/>
    <lineage>
        <taxon>Eukaryota</taxon>
        <taxon>Metazoa</taxon>
        <taxon>Ecdysozoa</taxon>
        <taxon>Arthropoda</taxon>
        <taxon>Chelicerata</taxon>
        <taxon>Arachnida</taxon>
        <taxon>Araneae</taxon>
        <taxon>Araneomorphae</taxon>
        <taxon>Entelegynae</taxon>
        <taxon>Araneoidea</taxon>
        <taxon>Araneidae</taxon>
        <taxon>Caerostris</taxon>
    </lineage>
</organism>
<evidence type="ECO:0000259" key="12">
    <source>
        <dbReference type="Pfam" id="PF23578"/>
    </source>
</evidence>
<dbReference type="PROSITE" id="PS50088">
    <property type="entry name" value="ANK_REPEAT"/>
    <property type="match status" value="1"/>
</dbReference>
<evidence type="ECO:0000256" key="9">
    <source>
        <dbReference type="ARBA" id="ARBA00023298"/>
    </source>
</evidence>
<keyword evidence="5" id="KW-1052">Target cell membrane</keyword>
<keyword evidence="4" id="KW-0964">Secreted</keyword>
<keyword evidence="10" id="KW-0040">ANK repeat</keyword>
<dbReference type="EMBL" id="BPLQ01004071">
    <property type="protein sequence ID" value="GIY05345.1"/>
    <property type="molecule type" value="Genomic_DNA"/>
</dbReference>
<dbReference type="GO" id="GO:0044218">
    <property type="term" value="C:other organism cell membrane"/>
    <property type="evidence" value="ECO:0007669"/>
    <property type="project" value="UniProtKB-KW"/>
</dbReference>
<dbReference type="InterPro" id="IPR036770">
    <property type="entry name" value="Ankyrin_rpt-contain_sf"/>
</dbReference>
<reference evidence="13 14" key="1">
    <citation type="submission" date="2021-06" db="EMBL/GenBank/DDBJ databases">
        <title>Caerostris darwini draft genome.</title>
        <authorList>
            <person name="Kono N."/>
            <person name="Arakawa K."/>
        </authorList>
    </citation>
    <scope>NUCLEOTIDE SEQUENCE [LARGE SCALE GENOMIC DNA]</scope>
</reference>
<feature type="region of interest" description="Disordered" evidence="11">
    <location>
        <begin position="60"/>
        <end position="80"/>
    </location>
</feature>
<feature type="compositionally biased region" description="Basic and acidic residues" evidence="11">
    <location>
        <begin position="60"/>
        <end position="79"/>
    </location>
</feature>
<feature type="compositionally biased region" description="Polar residues" evidence="11">
    <location>
        <begin position="173"/>
        <end position="184"/>
    </location>
</feature>
<evidence type="ECO:0000256" key="5">
    <source>
        <dbReference type="ARBA" id="ARBA00022537"/>
    </source>
</evidence>
<dbReference type="GO" id="GO:0005576">
    <property type="term" value="C:extracellular region"/>
    <property type="evidence" value="ECO:0007669"/>
    <property type="project" value="UniProtKB-SubCell"/>
</dbReference>
<dbReference type="Pfam" id="PF23578">
    <property type="entry name" value="DGKI"/>
    <property type="match status" value="1"/>
</dbReference>
<keyword evidence="8" id="KW-0638">Presynaptic neurotoxin</keyword>
<evidence type="ECO:0000256" key="3">
    <source>
        <dbReference type="ARBA" id="ARBA00022483"/>
    </source>
</evidence>
<evidence type="ECO:0000256" key="1">
    <source>
        <dbReference type="ARBA" id="ARBA00004175"/>
    </source>
</evidence>
<keyword evidence="6" id="KW-0800">Toxin</keyword>